<protein>
    <recommendedName>
        <fullName evidence="1">RsaL-like HTH domain-containing protein</fullName>
    </recommendedName>
</protein>
<dbReference type="Proteomes" id="UP000027451">
    <property type="component" value="Unassembled WGS sequence"/>
</dbReference>
<evidence type="ECO:0000313" key="2">
    <source>
        <dbReference type="EMBL" id="KDR25934.1"/>
    </source>
</evidence>
<gene>
    <name evidence="2" type="ORF">BG60_26200</name>
</gene>
<name>A0A656QC14_9BURK</name>
<evidence type="ECO:0000259" key="1">
    <source>
        <dbReference type="Pfam" id="PF22495"/>
    </source>
</evidence>
<dbReference type="InterPro" id="IPR001387">
    <property type="entry name" value="Cro/C1-type_HTH"/>
</dbReference>
<sequence>MVILTEKDITGEAAARLRDTLGLTQTDFWKAVGLTQSGGCRYEKGRSIPRPYRLLIFLVHVAKLDVDSSTPENAASLVRLGELQRDQKEADRLPVMIEQCRNVETALRAARGMFEHAAH</sequence>
<accession>A0A656QC14</accession>
<dbReference type="CDD" id="cd00093">
    <property type="entry name" value="HTH_XRE"/>
    <property type="match status" value="1"/>
</dbReference>
<proteinExistence type="predicted"/>
<dbReference type="SUPFAM" id="SSF47413">
    <property type="entry name" value="lambda repressor-like DNA-binding domains"/>
    <property type="match status" value="1"/>
</dbReference>
<keyword evidence="3" id="KW-1185">Reference proteome</keyword>
<feature type="domain" description="RsaL-like HTH" evidence="1">
    <location>
        <begin position="16"/>
        <end position="59"/>
    </location>
</feature>
<dbReference type="GO" id="GO:0003677">
    <property type="term" value="F:DNA binding"/>
    <property type="evidence" value="ECO:0007669"/>
    <property type="project" value="InterPro"/>
</dbReference>
<dbReference type="RefSeq" id="WP_051996712.1">
    <property type="nucleotide sequence ID" value="NZ_JFHD01000040.1"/>
</dbReference>
<dbReference type="InterPro" id="IPR055172">
    <property type="entry name" value="HTH_RsaL-like"/>
</dbReference>
<reference evidence="2 3" key="1">
    <citation type="submission" date="2014-03" db="EMBL/GenBank/DDBJ databases">
        <title>Draft Genome Sequences of Four Burkholderia Strains.</title>
        <authorList>
            <person name="Liu X.Y."/>
            <person name="Li C.X."/>
            <person name="Xu J.H."/>
        </authorList>
    </citation>
    <scope>NUCLEOTIDE SEQUENCE [LARGE SCALE GENOMIC DNA]</scope>
    <source>
        <strain evidence="2 3">OP-1</strain>
    </source>
</reference>
<dbReference type="InterPro" id="IPR010982">
    <property type="entry name" value="Lambda_DNA-bd_dom_sf"/>
</dbReference>
<dbReference type="EMBL" id="JFHD01000040">
    <property type="protein sequence ID" value="KDR25934.1"/>
    <property type="molecule type" value="Genomic_DNA"/>
</dbReference>
<dbReference type="AlphaFoldDB" id="A0A656QC14"/>
<evidence type="ECO:0000313" key="3">
    <source>
        <dbReference type="Proteomes" id="UP000027451"/>
    </source>
</evidence>
<dbReference type="Pfam" id="PF22495">
    <property type="entry name" value="HTH_92"/>
    <property type="match status" value="1"/>
</dbReference>
<comment type="caution">
    <text evidence="2">The sequence shown here is derived from an EMBL/GenBank/DDBJ whole genome shotgun (WGS) entry which is preliminary data.</text>
</comment>
<organism evidence="2 3">
    <name type="scientific">Caballeronia zhejiangensis</name>
    <dbReference type="NCBI Taxonomy" id="871203"/>
    <lineage>
        <taxon>Bacteria</taxon>
        <taxon>Pseudomonadati</taxon>
        <taxon>Pseudomonadota</taxon>
        <taxon>Betaproteobacteria</taxon>
        <taxon>Burkholderiales</taxon>
        <taxon>Burkholderiaceae</taxon>
        <taxon>Caballeronia</taxon>
    </lineage>
</organism>
<dbReference type="Gene3D" id="1.10.260.40">
    <property type="entry name" value="lambda repressor-like DNA-binding domains"/>
    <property type="match status" value="1"/>
</dbReference>